<dbReference type="InterPro" id="IPR001451">
    <property type="entry name" value="Hexapep"/>
</dbReference>
<keyword evidence="3" id="KW-0012">Acyltransferase</keyword>
<reference evidence="4 5" key="1">
    <citation type="journal article" date="2009" name="PLoS Genet.">
        <title>Adaptations to submarine hydrothermal environments exemplified by the genome of Nautilia profundicola.</title>
        <authorList>
            <person name="Campbell B.J."/>
            <person name="Smith J.L."/>
            <person name="Hanson T.E."/>
            <person name="Klotz M.G."/>
            <person name="Stein L.Y."/>
            <person name="Lee C.K."/>
            <person name="Wu D."/>
            <person name="Robinson J.M."/>
            <person name="Khouri H.M."/>
            <person name="Eisen J.A."/>
            <person name="Cary S.C."/>
        </authorList>
    </citation>
    <scope>NUCLEOTIDE SEQUENCE [LARGE SCALE GENOMIC DNA]</scope>
    <source>
        <strain evidence="5">ATCC BAA-1463 / DSM 18972 / AmH</strain>
    </source>
</reference>
<dbReference type="InterPro" id="IPR018357">
    <property type="entry name" value="Hexapep_transf_CS"/>
</dbReference>
<organism evidence="4 5">
    <name type="scientific">Nautilia profundicola (strain ATCC BAA-1463 / DSM 18972 / AmH)</name>
    <dbReference type="NCBI Taxonomy" id="598659"/>
    <lineage>
        <taxon>Bacteria</taxon>
        <taxon>Pseudomonadati</taxon>
        <taxon>Campylobacterota</taxon>
        <taxon>Epsilonproteobacteria</taxon>
        <taxon>Nautiliales</taxon>
        <taxon>Nautiliaceae</taxon>
        <taxon>Nautilia</taxon>
    </lineage>
</organism>
<evidence type="ECO:0000256" key="1">
    <source>
        <dbReference type="ARBA" id="ARBA00022679"/>
    </source>
</evidence>
<dbReference type="Gene3D" id="2.160.10.10">
    <property type="entry name" value="Hexapeptide repeat proteins"/>
    <property type="match status" value="1"/>
</dbReference>
<evidence type="ECO:0000256" key="2">
    <source>
        <dbReference type="ARBA" id="ARBA00022737"/>
    </source>
</evidence>
<gene>
    <name evidence="4" type="ordered locus">NAMH_1717</name>
</gene>
<evidence type="ECO:0000256" key="3">
    <source>
        <dbReference type="ARBA" id="ARBA00023315"/>
    </source>
</evidence>
<dbReference type="KEGG" id="nam:NAMH_1717"/>
<dbReference type="EMBL" id="CP001279">
    <property type="protein sequence ID" value="ACM92868.1"/>
    <property type="molecule type" value="Genomic_DNA"/>
</dbReference>
<dbReference type="STRING" id="598659.NAMH_1717"/>
<dbReference type="PANTHER" id="PTHR23416:SF78">
    <property type="entry name" value="LIPOPOLYSACCHARIDE BIOSYNTHESIS O-ACETYL TRANSFERASE WBBJ-RELATED"/>
    <property type="match status" value="1"/>
</dbReference>
<proteinExistence type="predicted"/>
<dbReference type="SUPFAM" id="SSF51161">
    <property type="entry name" value="Trimeric LpxA-like enzymes"/>
    <property type="match status" value="1"/>
</dbReference>
<dbReference type="Proteomes" id="UP000000448">
    <property type="component" value="Chromosome"/>
</dbReference>
<name>B9L6V9_NAUPA</name>
<dbReference type="InterPro" id="IPR011004">
    <property type="entry name" value="Trimer_LpxA-like_sf"/>
</dbReference>
<protein>
    <submittedName>
        <fullName evidence="4">Acetyltransferase, CysE/LacA/LpxA/NodL family</fullName>
    </submittedName>
</protein>
<dbReference type="RefSeq" id="WP_015901920.1">
    <property type="nucleotide sequence ID" value="NC_012115.1"/>
</dbReference>
<keyword evidence="1" id="KW-0808">Transferase</keyword>
<accession>B9L6V9</accession>
<keyword evidence="2" id="KW-0677">Repeat</keyword>
<dbReference type="GO" id="GO:0016746">
    <property type="term" value="F:acyltransferase activity"/>
    <property type="evidence" value="ECO:0007669"/>
    <property type="project" value="UniProtKB-KW"/>
</dbReference>
<dbReference type="Pfam" id="PF00132">
    <property type="entry name" value="Hexapep"/>
    <property type="match status" value="1"/>
</dbReference>
<dbReference type="AlphaFoldDB" id="B9L6V9"/>
<evidence type="ECO:0000313" key="5">
    <source>
        <dbReference type="Proteomes" id="UP000000448"/>
    </source>
</evidence>
<dbReference type="InterPro" id="IPR051159">
    <property type="entry name" value="Hexapeptide_acetyltransf"/>
</dbReference>
<dbReference type="PANTHER" id="PTHR23416">
    <property type="entry name" value="SIALIC ACID SYNTHASE-RELATED"/>
    <property type="match status" value="1"/>
</dbReference>
<sequence length="186" mass="20604">MKFKDFIWIMKQKRNSKISLKIFLKGSENITIGAQCKLYRYCELDASNRGRIILGDKVTLNPYVFLQANVNGYIEIGNNTELNNFTIVNSGGKIVIGQNVLIGPKVNIIAYNHSFESIDVPIKKQKSKTAPIIIEDDVWIGANVTILPGVKIGKGAIIGANSLVNKDIEPFSINAGVPCKKIKERK</sequence>
<evidence type="ECO:0000313" key="4">
    <source>
        <dbReference type="EMBL" id="ACM92868.1"/>
    </source>
</evidence>
<dbReference type="CDD" id="cd04647">
    <property type="entry name" value="LbH_MAT_like"/>
    <property type="match status" value="1"/>
</dbReference>
<keyword evidence="5" id="KW-1185">Reference proteome</keyword>
<dbReference type="PROSITE" id="PS00101">
    <property type="entry name" value="HEXAPEP_TRANSFERASES"/>
    <property type="match status" value="1"/>
</dbReference>
<dbReference type="eggNOG" id="COG0110">
    <property type="taxonomic scope" value="Bacteria"/>
</dbReference>
<dbReference type="HOGENOM" id="CLU_051638_7_0_7"/>
<dbReference type="OrthoDB" id="9815592at2"/>